<comment type="caution">
    <text evidence="1">The sequence shown here is derived from an EMBL/GenBank/DDBJ whole genome shotgun (WGS) entry which is preliminary data.</text>
</comment>
<organism evidence="1 2">
    <name type="scientific">Ambispora leptoticha</name>
    <dbReference type="NCBI Taxonomy" id="144679"/>
    <lineage>
        <taxon>Eukaryota</taxon>
        <taxon>Fungi</taxon>
        <taxon>Fungi incertae sedis</taxon>
        <taxon>Mucoromycota</taxon>
        <taxon>Glomeromycotina</taxon>
        <taxon>Glomeromycetes</taxon>
        <taxon>Archaeosporales</taxon>
        <taxon>Ambisporaceae</taxon>
        <taxon>Ambispora</taxon>
    </lineage>
</organism>
<name>A0A9N9FM42_9GLOM</name>
<reference evidence="1" key="1">
    <citation type="submission" date="2021-06" db="EMBL/GenBank/DDBJ databases">
        <authorList>
            <person name="Kallberg Y."/>
            <person name="Tangrot J."/>
            <person name="Rosling A."/>
        </authorList>
    </citation>
    <scope>NUCLEOTIDE SEQUENCE</scope>
    <source>
        <strain evidence="1">FL130A</strain>
    </source>
</reference>
<gene>
    <name evidence="1" type="ORF">ALEPTO_LOCUS5499</name>
</gene>
<dbReference type="AlphaFoldDB" id="A0A9N9FM42"/>
<dbReference type="Proteomes" id="UP000789508">
    <property type="component" value="Unassembled WGS sequence"/>
</dbReference>
<evidence type="ECO:0000313" key="2">
    <source>
        <dbReference type="Proteomes" id="UP000789508"/>
    </source>
</evidence>
<protein>
    <submittedName>
        <fullName evidence="1">10584_t:CDS:1</fullName>
    </submittedName>
</protein>
<evidence type="ECO:0000313" key="1">
    <source>
        <dbReference type="EMBL" id="CAG8542926.1"/>
    </source>
</evidence>
<sequence>MLAKLPWSTRHFLNSTVTLLKNSQEQLTAPLSLHARTNTVLGTLCRRGLSWQKKENLCSNNSIRCSGLNKSPRNSSNICGFNKSFVNVWLQRHYNINNSCKSVRGLAASVDTSKELEANPNYVIR</sequence>
<accession>A0A9N9FM42</accession>
<dbReference type="EMBL" id="CAJVPS010001558">
    <property type="protein sequence ID" value="CAG8542926.1"/>
    <property type="molecule type" value="Genomic_DNA"/>
</dbReference>
<proteinExistence type="predicted"/>
<keyword evidence="2" id="KW-1185">Reference proteome</keyword>